<dbReference type="EC" id="2.7.13.3" evidence="2"/>
<feature type="domain" description="Response regulatory" evidence="9">
    <location>
        <begin position="1105"/>
        <end position="1231"/>
    </location>
</feature>
<dbReference type="GeneID" id="70136149"/>
<dbReference type="PROSITE" id="PS50109">
    <property type="entry name" value="HIS_KIN"/>
    <property type="match status" value="1"/>
</dbReference>
<dbReference type="GO" id="GO:0000155">
    <property type="term" value="F:phosphorelay sensor kinase activity"/>
    <property type="evidence" value="ECO:0007669"/>
    <property type="project" value="InterPro"/>
</dbReference>
<feature type="region of interest" description="Disordered" evidence="7">
    <location>
        <begin position="341"/>
        <end position="366"/>
    </location>
</feature>
<name>A0A9P8UL31_9PEZI</name>
<gene>
    <name evidence="10" type="ORF">BKA67DRAFT_658287</name>
</gene>
<feature type="compositionally biased region" description="Polar residues" evidence="7">
    <location>
        <begin position="241"/>
        <end position="250"/>
    </location>
</feature>
<dbReference type="InterPro" id="IPR005467">
    <property type="entry name" value="His_kinase_dom"/>
</dbReference>
<feature type="region of interest" description="Disordered" evidence="7">
    <location>
        <begin position="1040"/>
        <end position="1096"/>
    </location>
</feature>
<dbReference type="SUPFAM" id="SSF55874">
    <property type="entry name" value="ATPase domain of HSP90 chaperone/DNA topoisomerase II/histidine kinase"/>
    <property type="match status" value="1"/>
</dbReference>
<dbReference type="SMART" id="SM00388">
    <property type="entry name" value="HisKA"/>
    <property type="match status" value="1"/>
</dbReference>
<dbReference type="Gene3D" id="3.30.565.10">
    <property type="entry name" value="Histidine kinase-like ATPase, C-terminal domain"/>
    <property type="match status" value="1"/>
</dbReference>
<feature type="region of interest" description="Disordered" evidence="7">
    <location>
        <begin position="418"/>
        <end position="461"/>
    </location>
</feature>
<evidence type="ECO:0000259" key="8">
    <source>
        <dbReference type="PROSITE" id="PS50109"/>
    </source>
</evidence>
<keyword evidence="5" id="KW-0418">Kinase</keyword>
<keyword evidence="3 6" id="KW-0597">Phosphoprotein</keyword>
<feature type="compositionally biased region" description="Polar residues" evidence="7">
    <location>
        <begin position="438"/>
        <end position="453"/>
    </location>
</feature>
<dbReference type="Pfam" id="PF02518">
    <property type="entry name" value="HATPase_c"/>
    <property type="match status" value="1"/>
</dbReference>
<dbReference type="PRINTS" id="PR00344">
    <property type="entry name" value="BCTRLSENSOR"/>
</dbReference>
<dbReference type="Proteomes" id="UP000758603">
    <property type="component" value="Unassembled WGS sequence"/>
</dbReference>
<dbReference type="OrthoDB" id="303614at2759"/>
<proteinExistence type="predicted"/>
<dbReference type="SUPFAM" id="SSF55781">
    <property type="entry name" value="GAF domain-like"/>
    <property type="match status" value="1"/>
</dbReference>
<dbReference type="PANTHER" id="PTHR43047:SF72">
    <property type="entry name" value="OSMOSENSING HISTIDINE PROTEIN KINASE SLN1"/>
    <property type="match status" value="1"/>
</dbReference>
<dbReference type="EMBL" id="JAGPXC010000004">
    <property type="protein sequence ID" value="KAH6653947.1"/>
    <property type="molecule type" value="Genomic_DNA"/>
</dbReference>
<evidence type="ECO:0000256" key="2">
    <source>
        <dbReference type="ARBA" id="ARBA00012438"/>
    </source>
</evidence>
<dbReference type="InterPro" id="IPR036097">
    <property type="entry name" value="HisK_dim/P_sf"/>
</dbReference>
<dbReference type="GO" id="GO:0005886">
    <property type="term" value="C:plasma membrane"/>
    <property type="evidence" value="ECO:0007669"/>
    <property type="project" value="TreeGrafter"/>
</dbReference>
<dbReference type="Gene3D" id="1.10.287.130">
    <property type="match status" value="1"/>
</dbReference>
<dbReference type="PANTHER" id="PTHR43047">
    <property type="entry name" value="TWO-COMPONENT HISTIDINE PROTEIN KINASE"/>
    <property type="match status" value="1"/>
</dbReference>
<dbReference type="SMART" id="SM00448">
    <property type="entry name" value="REC"/>
    <property type="match status" value="1"/>
</dbReference>
<sequence length="1462" mass="161020">MAVRVTSEFARERETYKYAAAQLAGSAHQVHAALINSSALRTSRDTILTGLAELVALRTNATRATVSLFDKRWQYVIAEATPRLTLHPSATASEGEQLLLCGTAVPRSVAICDHVLLQNFENTQVQGEDLPVSVIQDTSTRLANNPYFKSWPHRFYAGVPIRTSRDINIGVLSIYDDDPREELDATSVLVMQDISRAIMDYLAAFRSRDGHRRADRMVRGVGTFVEGESSLAGWQGGADTESFQDNPTISEGSLNARQQTLQRRKVDGDSISQVPMDVHVPSFGQPSQVPTDNPDFPTDEQESEDTVTKLTFSKAANILRESIEVEGALFLDASISSFGGGVGQHGLRSSSSSSSEDSSNLGVTRKTNTPCRILGFSNSSASSIDGGLVSEGHSAISERLLSRLIKCYPNGKIFNFDSDGSPSSGEGEDTTHSLRSPLGQTRISTERPNSPARNNRKTSFSRKDMAKRIGEVFPNSRSVAFIPVWDSHRQRWFSGGFVYTHTSSRVFTSEGELSYLSAFASILMAEIHRTQESFLNKTKTDLLGSLSHELRSPLHGVVLGAELLQDTELDVFQRDVLNSIENCCRTLMGTIDHLLDWTKINKFKLDSLTGRRGARSEETHGTTDVPNRSIEAGMMSRTSNVDVGAIAEQVVESIFAGHSFQTMAVLRMVEDKQSGNADVDSMRMLDSMQAVENVASYKEKSGDVRIALGGVVVTLSIDASLPWVFDTQPGAIQRITMNILGNALKFTSQGFVEVRLTQEKPHTMRSNMRLVTLTISDTGRGIEQDFLKHELFTPFMQEDSLAAGLGLGLSLVKRIVSALGGAISVESTVGQGSTITVKLPLKVPPSPPNNKIPGDEAQEDFLAHIAEIRGLRISITGYPPDQLSQGTAKMALFKEYTSLTDVCKNWLQMRVIEEHEAQELLPDLILCGDRHLEDIFIRGRNDSSTPIVIICRSALAARQLATSPRFSPHSSRGIYEFISQPLGPRKLAKVLLQCFRRWTRLQEAALSTRVPSDCTEKCSSIRPSPIADLDDVFARQFAGQSLDETERSNTPKPLDPFKATETNFVEADQVPTETTDTPEKQPSDAPPVSTQKPVDTPKIQNRVARYLLVDDNAINLRILATYMKKLGHAYDTASDGLEALKAFEKGNGQYRCIFMDISMPVMDGFESTRRVRALEREKKLSRCSVYALSGLASASAQQEAFASARPQGGAKGLVKSKGGFTQVKTALSKDGVFTCRSAFRSQGTQIKLVTNYYEIGVDGDYFCKWQHYGITITELVGSVDQPRDPQLRTIMELAIKQLFPNGVSFASDFKSNVLFNRRLEGSELGQCVVSIEQPGGRSSRQYKVKFKNDKDIDLGPLFNVLKSMDIATDANPFTQFAEKLNPAALILDHQVRKNVNIHSFKSGKFFNINLPGDSEGIQDLGQRSMLTVNRGFFQSVRPATGRLLPNANTAYAVFRRSQTCRM</sequence>
<dbReference type="Gene3D" id="3.30.450.40">
    <property type="match status" value="1"/>
</dbReference>
<dbReference type="CDD" id="cd00082">
    <property type="entry name" value="HisKA"/>
    <property type="match status" value="1"/>
</dbReference>
<comment type="caution">
    <text evidence="10">The sequence shown here is derived from an EMBL/GenBank/DDBJ whole genome shotgun (WGS) entry which is preliminary data.</text>
</comment>
<evidence type="ECO:0000259" key="9">
    <source>
        <dbReference type="PROSITE" id="PS50110"/>
    </source>
</evidence>
<dbReference type="InterPro" id="IPR003661">
    <property type="entry name" value="HisK_dim/P_dom"/>
</dbReference>
<dbReference type="InterPro" id="IPR004358">
    <property type="entry name" value="Sig_transdc_His_kin-like_C"/>
</dbReference>
<dbReference type="SMART" id="SM01163">
    <property type="entry name" value="DUF1785"/>
    <property type="match status" value="1"/>
</dbReference>
<dbReference type="SUPFAM" id="SSF47384">
    <property type="entry name" value="Homodimeric domain of signal transducing histidine kinase"/>
    <property type="match status" value="1"/>
</dbReference>
<dbReference type="Pfam" id="PF00072">
    <property type="entry name" value="Response_reg"/>
    <property type="match status" value="1"/>
</dbReference>
<evidence type="ECO:0000256" key="4">
    <source>
        <dbReference type="ARBA" id="ARBA00022679"/>
    </source>
</evidence>
<accession>A0A9P8UL31</accession>
<evidence type="ECO:0000313" key="10">
    <source>
        <dbReference type="EMBL" id="KAH6653947.1"/>
    </source>
</evidence>
<dbReference type="Gene3D" id="3.40.50.2300">
    <property type="match status" value="1"/>
</dbReference>
<feature type="compositionally biased region" description="Low complexity" evidence="7">
    <location>
        <begin position="349"/>
        <end position="359"/>
    </location>
</feature>
<dbReference type="CDD" id="cd17546">
    <property type="entry name" value="REC_hyHK_CKI1_RcsC-like"/>
    <property type="match status" value="1"/>
</dbReference>
<feature type="modified residue" description="4-aspartylphosphate" evidence="6">
    <location>
        <position position="1156"/>
    </location>
</feature>
<comment type="catalytic activity">
    <reaction evidence="1">
        <text>ATP + protein L-histidine = ADP + protein N-phospho-L-histidine.</text>
        <dbReference type="EC" id="2.7.13.3"/>
    </reaction>
</comment>
<dbReference type="SUPFAM" id="SSF52172">
    <property type="entry name" value="CheY-like"/>
    <property type="match status" value="1"/>
</dbReference>
<protein>
    <recommendedName>
        <fullName evidence="2">histidine kinase</fullName>
        <ecNumber evidence="2">2.7.13.3</ecNumber>
    </recommendedName>
</protein>
<evidence type="ECO:0000256" key="1">
    <source>
        <dbReference type="ARBA" id="ARBA00000085"/>
    </source>
</evidence>
<keyword evidence="4" id="KW-0808">Transferase</keyword>
<keyword evidence="11" id="KW-1185">Reference proteome</keyword>
<dbReference type="InterPro" id="IPR011006">
    <property type="entry name" value="CheY-like_superfamily"/>
</dbReference>
<evidence type="ECO:0000313" key="11">
    <source>
        <dbReference type="Proteomes" id="UP000758603"/>
    </source>
</evidence>
<dbReference type="InterPro" id="IPR036890">
    <property type="entry name" value="HATPase_C_sf"/>
</dbReference>
<feature type="region of interest" description="Disordered" evidence="7">
    <location>
        <begin position="231"/>
        <end position="250"/>
    </location>
</feature>
<evidence type="ECO:0000256" key="5">
    <source>
        <dbReference type="ARBA" id="ARBA00022777"/>
    </source>
</evidence>
<dbReference type="InterPro" id="IPR014811">
    <property type="entry name" value="ArgoL1"/>
</dbReference>
<evidence type="ECO:0000256" key="7">
    <source>
        <dbReference type="SAM" id="MobiDB-lite"/>
    </source>
</evidence>
<reference evidence="10" key="1">
    <citation type="journal article" date="2021" name="Nat. Commun.">
        <title>Genetic determinants of endophytism in the Arabidopsis root mycobiome.</title>
        <authorList>
            <person name="Mesny F."/>
            <person name="Miyauchi S."/>
            <person name="Thiergart T."/>
            <person name="Pickel B."/>
            <person name="Atanasova L."/>
            <person name="Karlsson M."/>
            <person name="Huettel B."/>
            <person name="Barry K.W."/>
            <person name="Haridas S."/>
            <person name="Chen C."/>
            <person name="Bauer D."/>
            <person name="Andreopoulos W."/>
            <person name="Pangilinan J."/>
            <person name="LaButti K."/>
            <person name="Riley R."/>
            <person name="Lipzen A."/>
            <person name="Clum A."/>
            <person name="Drula E."/>
            <person name="Henrissat B."/>
            <person name="Kohler A."/>
            <person name="Grigoriev I.V."/>
            <person name="Martin F.M."/>
            <person name="Hacquard S."/>
        </authorList>
    </citation>
    <scope>NUCLEOTIDE SEQUENCE</scope>
    <source>
        <strain evidence="10">MPI-SDFR-AT-0073</strain>
    </source>
</reference>
<dbReference type="RefSeq" id="XP_045958217.1">
    <property type="nucleotide sequence ID" value="XM_046107258.1"/>
</dbReference>
<evidence type="ECO:0000256" key="6">
    <source>
        <dbReference type="PROSITE-ProRule" id="PRU00169"/>
    </source>
</evidence>
<evidence type="ECO:0000256" key="3">
    <source>
        <dbReference type="ARBA" id="ARBA00022553"/>
    </source>
</evidence>
<dbReference type="GO" id="GO:0009927">
    <property type="term" value="F:histidine phosphotransfer kinase activity"/>
    <property type="evidence" value="ECO:0007669"/>
    <property type="project" value="TreeGrafter"/>
</dbReference>
<organism evidence="10 11">
    <name type="scientific">Truncatella angustata</name>
    <dbReference type="NCBI Taxonomy" id="152316"/>
    <lineage>
        <taxon>Eukaryota</taxon>
        <taxon>Fungi</taxon>
        <taxon>Dikarya</taxon>
        <taxon>Ascomycota</taxon>
        <taxon>Pezizomycotina</taxon>
        <taxon>Sordariomycetes</taxon>
        <taxon>Xylariomycetidae</taxon>
        <taxon>Amphisphaeriales</taxon>
        <taxon>Sporocadaceae</taxon>
        <taxon>Truncatella</taxon>
    </lineage>
</organism>
<feature type="region of interest" description="Disordered" evidence="7">
    <location>
        <begin position="280"/>
        <end position="305"/>
    </location>
</feature>
<dbReference type="SMART" id="SM00387">
    <property type="entry name" value="HATPase_c"/>
    <property type="match status" value="1"/>
</dbReference>
<feature type="domain" description="Histidine kinase" evidence="8">
    <location>
        <begin position="545"/>
        <end position="843"/>
    </location>
</feature>
<dbReference type="InterPro" id="IPR001789">
    <property type="entry name" value="Sig_transdc_resp-reg_receiver"/>
</dbReference>
<dbReference type="Pfam" id="PF00512">
    <property type="entry name" value="HisKA"/>
    <property type="match status" value="1"/>
</dbReference>
<dbReference type="PROSITE" id="PS50110">
    <property type="entry name" value="RESPONSE_REGULATORY"/>
    <property type="match status" value="1"/>
</dbReference>
<dbReference type="InterPro" id="IPR029016">
    <property type="entry name" value="GAF-like_dom_sf"/>
</dbReference>
<dbReference type="Pfam" id="PF08699">
    <property type="entry name" value="ArgoL1"/>
    <property type="match status" value="1"/>
</dbReference>
<dbReference type="InterPro" id="IPR003594">
    <property type="entry name" value="HATPase_dom"/>
</dbReference>